<organism evidence="2 3">
    <name type="scientific">Acaryochloris thomasi RCC1774</name>
    <dbReference type="NCBI Taxonomy" id="1764569"/>
    <lineage>
        <taxon>Bacteria</taxon>
        <taxon>Bacillati</taxon>
        <taxon>Cyanobacteriota</taxon>
        <taxon>Cyanophyceae</taxon>
        <taxon>Acaryochloridales</taxon>
        <taxon>Acaryochloridaceae</taxon>
        <taxon>Acaryochloris</taxon>
        <taxon>Acaryochloris thomasi</taxon>
    </lineage>
</organism>
<evidence type="ECO:0000313" key="3">
    <source>
        <dbReference type="Proteomes" id="UP000248857"/>
    </source>
</evidence>
<protein>
    <submittedName>
        <fullName evidence="2">Uncharacterized protein</fullName>
    </submittedName>
</protein>
<evidence type="ECO:0000256" key="1">
    <source>
        <dbReference type="SAM" id="Coils"/>
    </source>
</evidence>
<accession>A0A2W1JT94</accession>
<dbReference type="AlphaFoldDB" id="A0A2W1JT94"/>
<comment type="caution">
    <text evidence="2">The sequence shown here is derived from an EMBL/GenBank/DDBJ whole genome shotgun (WGS) entry which is preliminary data.</text>
</comment>
<keyword evidence="3" id="KW-1185">Reference proteome</keyword>
<feature type="coiled-coil region" evidence="1">
    <location>
        <begin position="89"/>
        <end position="123"/>
    </location>
</feature>
<proteinExistence type="predicted"/>
<sequence>MCIRTDYFQPLEKPYMFNDDFFELKKALERVTLEVTDLKNTLHEKNIEIRSLKLDNNRKDQMLRENNTSDLKQKVVNQDIRTRELTIDKDQAKKKNIQLRGDIQSLNDRIAGLVKENDRLKREAIARQVMTKTFNGVKGLVDKVKSK</sequence>
<keyword evidence="1" id="KW-0175">Coiled coil</keyword>
<evidence type="ECO:0000313" key="2">
    <source>
        <dbReference type="EMBL" id="PZD73094.1"/>
    </source>
</evidence>
<reference evidence="2 3" key="1">
    <citation type="journal article" date="2018" name="Sci. Rep.">
        <title>A novel species of the marine cyanobacterium Acaryochloris with a unique pigment content and lifestyle.</title>
        <authorList>
            <person name="Partensky F."/>
            <person name="Six C."/>
            <person name="Ratin M."/>
            <person name="Garczarek L."/>
            <person name="Vaulot D."/>
            <person name="Probert I."/>
            <person name="Calteau A."/>
            <person name="Gourvil P."/>
            <person name="Marie D."/>
            <person name="Grebert T."/>
            <person name="Bouchier C."/>
            <person name="Le Panse S."/>
            <person name="Gachenot M."/>
            <person name="Rodriguez F."/>
            <person name="Garrido J.L."/>
        </authorList>
    </citation>
    <scope>NUCLEOTIDE SEQUENCE [LARGE SCALE GENOMIC DNA]</scope>
    <source>
        <strain evidence="2 3">RCC1774</strain>
    </source>
</reference>
<gene>
    <name evidence="2" type="ORF">C1752_02778</name>
</gene>
<dbReference type="EMBL" id="PQWO01000007">
    <property type="protein sequence ID" value="PZD73094.1"/>
    <property type="molecule type" value="Genomic_DNA"/>
</dbReference>
<name>A0A2W1JT94_9CYAN</name>
<feature type="coiled-coil region" evidence="1">
    <location>
        <begin position="28"/>
        <end position="55"/>
    </location>
</feature>
<dbReference type="Proteomes" id="UP000248857">
    <property type="component" value="Unassembled WGS sequence"/>
</dbReference>